<sequence>MLVAGCAKEEAVQPPVDGGEAGGGETAKELTIGFVVKGSDEHWIAVEQGAKQAAEDFGVKLAFTGPAKETMIEEHTGMIENNITNKVDALCVAPVQPAAQAGILKRAVDAGIPLLLIDTDADVEGKTAFLGTGNYAAAELAGTYIGEKLSEGAKVVIIRGALGDKTHDDRTAGAKDKLEAMGLEVIDVQPADSDSEKAANVMENMMQTHETIDAVFVTADQMALGALQSIQKVGKSIMLVGFDGSPGAVEKIKEGVMEGSVAQNPYQMGYLGVQNAIEAINGNPVDEIIDTGAKLLTKENIEE</sequence>
<gene>
    <name evidence="5" type="ORF">GXN74_05340</name>
</gene>
<dbReference type="CDD" id="cd01536">
    <property type="entry name" value="PBP1_ABC_sugar_binding-like"/>
    <property type="match status" value="1"/>
</dbReference>
<dbReference type="EMBL" id="JAAEEH010000011">
    <property type="protein sequence ID" value="NDL67171.1"/>
    <property type="molecule type" value="Genomic_DNA"/>
</dbReference>
<dbReference type="SUPFAM" id="SSF53822">
    <property type="entry name" value="Periplasmic binding protein-like I"/>
    <property type="match status" value="1"/>
</dbReference>
<keyword evidence="6" id="KW-1185">Reference proteome</keyword>
<dbReference type="Pfam" id="PF13407">
    <property type="entry name" value="Peripla_BP_4"/>
    <property type="match status" value="1"/>
</dbReference>
<dbReference type="InterPro" id="IPR025997">
    <property type="entry name" value="SBP_2_dom"/>
</dbReference>
<dbReference type="PANTHER" id="PTHR46847">
    <property type="entry name" value="D-ALLOSE-BINDING PERIPLASMIC PROTEIN-RELATED"/>
    <property type="match status" value="1"/>
</dbReference>
<dbReference type="AlphaFoldDB" id="A0A7X5KLT4"/>
<evidence type="ECO:0000259" key="4">
    <source>
        <dbReference type="Pfam" id="PF13407"/>
    </source>
</evidence>
<feature type="domain" description="Periplasmic binding protein" evidence="4">
    <location>
        <begin position="32"/>
        <end position="283"/>
    </location>
</feature>
<evidence type="ECO:0000313" key="5">
    <source>
        <dbReference type="EMBL" id="NDL67171.1"/>
    </source>
</evidence>
<keyword evidence="3" id="KW-0732">Signal</keyword>
<organism evidence="5 6">
    <name type="scientific">Anaerotalea alkaliphila</name>
    <dbReference type="NCBI Taxonomy" id="2662126"/>
    <lineage>
        <taxon>Bacteria</taxon>
        <taxon>Bacillati</taxon>
        <taxon>Bacillota</taxon>
        <taxon>Clostridia</taxon>
        <taxon>Eubacteriales</taxon>
        <taxon>Anaerotalea</taxon>
    </lineage>
</organism>
<protein>
    <submittedName>
        <fullName evidence="5">Substrate-binding domain-containing protein</fullName>
    </submittedName>
</protein>
<comment type="similarity">
    <text evidence="2">Belongs to the bacterial solute-binding protein 2 family.</text>
</comment>
<evidence type="ECO:0000256" key="1">
    <source>
        <dbReference type="ARBA" id="ARBA00004196"/>
    </source>
</evidence>
<evidence type="ECO:0000313" key="6">
    <source>
        <dbReference type="Proteomes" id="UP000461585"/>
    </source>
</evidence>
<dbReference type="GO" id="GO:0030246">
    <property type="term" value="F:carbohydrate binding"/>
    <property type="evidence" value="ECO:0007669"/>
    <property type="project" value="UniProtKB-ARBA"/>
</dbReference>
<comment type="caution">
    <text evidence="5">The sequence shown here is derived from an EMBL/GenBank/DDBJ whole genome shotgun (WGS) entry which is preliminary data.</text>
</comment>
<dbReference type="PANTHER" id="PTHR46847:SF1">
    <property type="entry name" value="D-ALLOSE-BINDING PERIPLASMIC PROTEIN-RELATED"/>
    <property type="match status" value="1"/>
</dbReference>
<proteinExistence type="inferred from homology"/>
<name>A0A7X5KLT4_9FIRM</name>
<evidence type="ECO:0000256" key="3">
    <source>
        <dbReference type="ARBA" id="ARBA00022729"/>
    </source>
</evidence>
<dbReference type="Gene3D" id="3.40.50.2300">
    <property type="match status" value="2"/>
</dbReference>
<accession>A0A7X5KLT4</accession>
<dbReference type="GO" id="GO:0030313">
    <property type="term" value="C:cell envelope"/>
    <property type="evidence" value="ECO:0007669"/>
    <property type="project" value="UniProtKB-SubCell"/>
</dbReference>
<dbReference type="Proteomes" id="UP000461585">
    <property type="component" value="Unassembled WGS sequence"/>
</dbReference>
<evidence type="ECO:0000256" key="2">
    <source>
        <dbReference type="ARBA" id="ARBA00007639"/>
    </source>
</evidence>
<reference evidence="5 6" key="1">
    <citation type="submission" date="2020-01" db="EMBL/GenBank/DDBJ databases">
        <title>Anaeroalcalibacter tamaniensis gen. nov., sp. nov., moderately halophilic strictly anaerobic fermenter bacterium from mud volcano of Taman peninsula.</title>
        <authorList>
            <person name="Frolova A."/>
            <person name="Merkel A.Y."/>
            <person name="Slobodkin A.I."/>
        </authorList>
    </citation>
    <scope>NUCLEOTIDE SEQUENCE [LARGE SCALE GENOMIC DNA]</scope>
    <source>
        <strain evidence="5 6">F-3ap</strain>
    </source>
</reference>
<comment type="subcellular location">
    <subcellularLocation>
        <location evidence="1">Cell envelope</location>
    </subcellularLocation>
</comment>
<dbReference type="InterPro" id="IPR028082">
    <property type="entry name" value="Peripla_BP_I"/>
</dbReference>